<comment type="catalytic activity">
    <reaction evidence="4">
        <text>a ribonucleoside 5'-phosphate + H2O = a ribonucleoside + phosphate</text>
        <dbReference type="Rhea" id="RHEA:12484"/>
        <dbReference type="ChEBI" id="CHEBI:15377"/>
        <dbReference type="ChEBI" id="CHEBI:18254"/>
        <dbReference type="ChEBI" id="CHEBI:43474"/>
        <dbReference type="ChEBI" id="CHEBI:58043"/>
        <dbReference type="EC" id="3.1.3.5"/>
    </reaction>
</comment>
<dbReference type="GeneID" id="71854767"/>
<dbReference type="AlphaFoldDB" id="A0ABD5NWJ0"/>
<dbReference type="NCBIfam" id="TIGR00087">
    <property type="entry name" value="surE"/>
    <property type="match status" value="1"/>
</dbReference>
<comment type="function">
    <text evidence="4">Nucleotidase that shows phosphatase activity on nucleoside 5'-monophosphates.</text>
</comment>
<comment type="caution">
    <text evidence="6">The sequence shown here is derived from an EMBL/GenBank/DDBJ whole genome shotgun (WGS) entry which is preliminary data.</text>
</comment>
<accession>A0ABD5NWJ0</accession>
<dbReference type="EC" id="3.1.3.5" evidence="4"/>
<comment type="cofactor">
    <cofactor evidence="4">
        <name>a divalent metal cation</name>
        <dbReference type="ChEBI" id="CHEBI:60240"/>
    </cofactor>
    <text evidence="4">Binds 1 divalent metal cation per subunit.</text>
</comment>
<dbReference type="GO" id="GO:0008253">
    <property type="term" value="F:5'-nucleotidase activity"/>
    <property type="evidence" value="ECO:0007669"/>
    <property type="project" value="UniProtKB-UniRule"/>
</dbReference>
<dbReference type="PANTHER" id="PTHR30457:SF0">
    <property type="entry name" value="PHOSPHATASE, PUTATIVE (AFU_ORTHOLOGUE AFUA_4G01070)-RELATED"/>
    <property type="match status" value="1"/>
</dbReference>
<evidence type="ECO:0000313" key="6">
    <source>
        <dbReference type="EMBL" id="MFC4246454.1"/>
    </source>
</evidence>
<dbReference type="InterPro" id="IPR030048">
    <property type="entry name" value="SurE"/>
</dbReference>
<proteinExistence type="inferred from homology"/>
<dbReference type="SUPFAM" id="SSF64167">
    <property type="entry name" value="SurE-like"/>
    <property type="match status" value="1"/>
</dbReference>
<dbReference type="GO" id="GO:0000166">
    <property type="term" value="F:nucleotide binding"/>
    <property type="evidence" value="ECO:0007669"/>
    <property type="project" value="UniProtKB-KW"/>
</dbReference>
<dbReference type="GO" id="GO:0005737">
    <property type="term" value="C:cytoplasm"/>
    <property type="evidence" value="ECO:0007669"/>
    <property type="project" value="UniProtKB-SubCell"/>
</dbReference>
<dbReference type="GO" id="GO:0046872">
    <property type="term" value="F:metal ion binding"/>
    <property type="evidence" value="ECO:0007669"/>
    <property type="project" value="UniProtKB-UniRule"/>
</dbReference>
<dbReference type="Pfam" id="PF01975">
    <property type="entry name" value="SurE"/>
    <property type="match status" value="1"/>
</dbReference>
<evidence type="ECO:0000256" key="1">
    <source>
        <dbReference type="ARBA" id="ARBA00011062"/>
    </source>
</evidence>
<keyword evidence="4" id="KW-0963">Cytoplasm</keyword>
<dbReference type="HAMAP" id="MF_00060">
    <property type="entry name" value="SurE"/>
    <property type="match status" value="1"/>
</dbReference>
<dbReference type="RefSeq" id="WP_246967022.1">
    <property type="nucleotide sequence ID" value="NZ_CP095397.1"/>
</dbReference>
<evidence type="ECO:0000313" key="7">
    <source>
        <dbReference type="Proteomes" id="UP001595821"/>
    </source>
</evidence>
<keyword evidence="2 4" id="KW-0479">Metal-binding</keyword>
<dbReference type="InterPro" id="IPR036523">
    <property type="entry name" value="SurE-like_sf"/>
</dbReference>
<dbReference type="EMBL" id="JBHSDJ010000013">
    <property type="protein sequence ID" value="MFC4246454.1"/>
    <property type="molecule type" value="Genomic_DNA"/>
</dbReference>
<feature type="binding site" evidence="4">
    <location>
        <position position="13"/>
    </location>
    <ligand>
        <name>a divalent metal cation</name>
        <dbReference type="ChEBI" id="CHEBI:60240"/>
    </ligand>
</feature>
<dbReference type="Gene3D" id="3.40.1210.10">
    <property type="entry name" value="Survival protein SurE-like phosphatase/nucleotidase"/>
    <property type="match status" value="1"/>
</dbReference>
<feature type="binding site" evidence="4">
    <location>
        <position position="93"/>
    </location>
    <ligand>
        <name>a divalent metal cation</name>
        <dbReference type="ChEBI" id="CHEBI:60240"/>
    </ligand>
</feature>
<evidence type="ECO:0000256" key="2">
    <source>
        <dbReference type="ARBA" id="ARBA00022723"/>
    </source>
</evidence>
<feature type="binding site" evidence="4">
    <location>
        <position position="12"/>
    </location>
    <ligand>
        <name>a divalent metal cation</name>
        <dbReference type="ChEBI" id="CHEBI:60240"/>
    </ligand>
</feature>
<protein>
    <recommendedName>
        <fullName evidence="4">5'-nucleotidase SurE</fullName>
        <ecNumber evidence="4">3.1.3.5</ecNumber>
    </recommendedName>
    <alternativeName>
        <fullName evidence="4">Nucleoside 5'-monophosphate phosphohydrolase</fullName>
    </alternativeName>
</protein>
<reference evidence="6 7" key="1">
    <citation type="journal article" date="2014" name="Int. J. Syst. Evol. Microbiol.">
        <title>Complete genome sequence of Corynebacterium casei LMG S-19264T (=DSM 44701T), isolated from a smear-ripened cheese.</title>
        <authorList>
            <consortium name="US DOE Joint Genome Institute (JGI-PGF)"/>
            <person name="Walter F."/>
            <person name="Albersmeier A."/>
            <person name="Kalinowski J."/>
            <person name="Ruckert C."/>
        </authorList>
    </citation>
    <scope>NUCLEOTIDE SEQUENCE [LARGE SCALE GENOMIC DNA]</scope>
    <source>
        <strain evidence="6 7">IBRC-M 10912</strain>
    </source>
</reference>
<feature type="binding site" evidence="4">
    <location>
        <position position="43"/>
    </location>
    <ligand>
        <name>a divalent metal cation</name>
        <dbReference type="ChEBI" id="CHEBI:60240"/>
    </ligand>
</feature>
<organism evidence="6 7">
    <name type="scientific">Natribaculum luteum</name>
    <dbReference type="NCBI Taxonomy" id="1586232"/>
    <lineage>
        <taxon>Archaea</taxon>
        <taxon>Methanobacteriati</taxon>
        <taxon>Methanobacteriota</taxon>
        <taxon>Stenosarchaea group</taxon>
        <taxon>Halobacteria</taxon>
        <taxon>Halobacteriales</taxon>
        <taxon>Natrialbaceae</taxon>
        <taxon>Natribaculum</taxon>
    </lineage>
</organism>
<comment type="similarity">
    <text evidence="1 4">Belongs to the SurE nucleotidase family.</text>
</comment>
<dbReference type="PANTHER" id="PTHR30457">
    <property type="entry name" value="5'-NUCLEOTIDASE SURE"/>
    <property type="match status" value="1"/>
</dbReference>
<keyword evidence="3 4" id="KW-0378">Hydrolase</keyword>
<evidence type="ECO:0000256" key="3">
    <source>
        <dbReference type="ARBA" id="ARBA00022801"/>
    </source>
</evidence>
<comment type="subcellular location">
    <subcellularLocation>
        <location evidence="4">Cytoplasm</location>
    </subcellularLocation>
</comment>
<name>A0ABD5NWJ0_9EURY</name>
<keyword evidence="4" id="KW-0547">Nucleotide-binding</keyword>
<gene>
    <name evidence="4 6" type="primary">surE</name>
    <name evidence="6" type="ORF">ACFOZ7_05515</name>
</gene>
<dbReference type="InterPro" id="IPR002828">
    <property type="entry name" value="SurE-like_Pase/nucleotidase"/>
</dbReference>
<sequence length="270" mass="28463">MSDSLEIVLTNDDGIDSPGIHALYDALTEVADVTVVAPADDQSAVGRSISSEVDVFEHDLGYALEGTPADCVVAGVGELGPNPSPDLVVSGCNRGANLGEYVIGRSGTVSAAVEAAFFDVPAIAASLYVPAGDGSYRDVEITREDFAEAARATRYLVERAPDAGVFERASVLNVNAPLPDGEPAPLEVTRPSTRYEMDASLDGDSVVLQDRIWERMDVESLPDPDGTDRRAVVEGRISVSPLGVPQASAHHDELATLADSYADAVPEPWR</sequence>
<dbReference type="Proteomes" id="UP001595821">
    <property type="component" value="Unassembled WGS sequence"/>
</dbReference>
<evidence type="ECO:0000256" key="4">
    <source>
        <dbReference type="HAMAP-Rule" id="MF_00060"/>
    </source>
</evidence>
<evidence type="ECO:0000259" key="5">
    <source>
        <dbReference type="Pfam" id="PF01975"/>
    </source>
</evidence>
<feature type="domain" description="Survival protein SurE-like phosphatase/nucleotidase" evidence="5">
    <location>
        <begin position="7"/>
        <end position="195"/>
    </location>
</feature>